<feature type="region of interest" description="Disordered" evidence="1">
    <location>
        <begin position="79"/>
        <end position="114"/>
    </location>
</feature>
<sequence length="162" mass="18576">MADIAQNENCIHHNPHNIVEPNWALQRWQGLLAPQVGPGNALEQVTDRFWEAWRQEHQENLTAWDAQVADDERIVQERALQQQEEEEQNRGAEARAQEEKKPKLKPIAPNRAVSTTPLPQPLQYAINKVESFKYIELYYFTLEGHAEASVSDHAVFDALAIT</sequence>
<dbReference type="Proteomes" id="UP000307440">
    <property type="component" value="Unassembled WGS sequence"/>
</dbReference>
<organism evidence="2 3">
    <name type="scientific">Coprinopsis marcescibilis</name>
    <name type="common">Agaric fungus</name>
    <name type="synonym">Psathyrella marcescibilis</name>
    <dbReference type="NCBI Taxonomy" id="230819"/>
    <lineage>
        <taxon>Eukaryota</taxon>
        <taxon>Fungi</taxon>
        <taxon>Dikarya</taxon>
        <taxon>Basidiomycota</taxon>
        <taxon>Agaricomycotina</taxon>
        <taxon>Agaricomycetes</taxon>
        <taxon>Agaricomycetidae</taxon>
        <taxon>Agaricales</taxon>
        <taxon>Agaricineae</taxon>
        <taxon>Psathyrellaceae</taxon>
        <taxon>Coprinopsis</taxon>
    </lineage>
</organism>
<reference evidence="2 3" key="1">
    <citation type="journal article" date="2019" name="Nat. Ecol. Evol.">
        <title>Megaphylogeny resolves global patterns of mushroom evolution.</title>
        <authorList>
            <person name="Varga T."/>
            <person name="Krizsan K."/>
            <person name="Foldi C."/>
            <person name="Dima B."/>
            <person name="Sanchez-Garcia M."/>
            <person name="Sanchez-Ramirez S."/>
            <person name="Szollosi G.J."/>
            <person name="Szarkandi J.G."/>
            <person name="Papp V."/>
            <person name="Albert L."/>
            <person name="Andreopoulos W."/>
            <person name="Angelini C."/>
            <person name="Antonin V."/>
            <person name="Barry K.W."/>
            <person name="Bougher N.L."/>
            <person name="Buchanan P."/>
            <person name="Buyck B."/>
            <person name="Bense V."/>
            <person name="Catcheside P."/>
            <person name="Chovatia M."/>
            <person name="Cooper J."/>
            <person name="Damon W."/>
            <person name="Desjardin D."/>
            <person name="Finy P."/>
            <person name="Geml J."/>
            <person name="Haridas S."/>
            <person name="Hughes K."/>
            <person name="Justo A."/>
            <person name="Karasinski D."/>
            <person name="Kautmanova I."/>
            <person name="Kiss B."/>
            <person name="Kocsube S."/>
            <person name="Kotiranta H."/>
            <person name="LaButti K.M."/>
            <person name="Lechner B.E."/>
            <person name="Liimatainen K."/>
            <person name="Lipzen A."/>
            <person name="Lukacs Z."/>
            <person name="Mihaltcheva S."/>
            <person name="Morgado L.N."/>
            <person name="Niskanen T."/>
            <person name="Noordeloos M.E."/>
            <person name="Ohm R.A."/>
            <person name="Ortiz-Santana B."/>
            <person name="Ovrebo C."/>
            <person name="Racz N."/>
            <person name="Riley R."/>
            <person name="Savchenko A."/>
            <person name="Shiryaev A."/>
            <person name="Soop K."/>
            <person name="Spirin V."/>
            <person name="Szebenyi C."/>
            <person name="Tomsovsky M."/>
            <person name="Tulloss R.E."/>
            <person name="Uehling J."/>
            <person name="Grigoriev I.V."/>
            <person name="Vagvolgyi C."/>
            <person name="Papp T."/>
            <person name="Martin F.M."/>
            <person name="Miettinen O."/>
            <person name="Hibbett D.S."/>
            <person name="Nagy L.G."/>
        </authorList>
    </citation>
    <scope>NUCLEOTIDE SEQUENCE [LARGE SCALE GENOMIC DNA]</scope>
    <source>
        <strain evidence="2 3">CBS 121175</strain>
    </source>
</reference>
<gene>
    <name evidence="2" type="ORF">FA15DRAFT_740466</name>
</gene>
<protein>
    <submittedName>
        <fullName evidence="2">Uncharacterized protein</fullName>
    </submittedName>
</protein>
<feature type="compositionally biased region" description="Basic and acidic residues" evidence="1">
    <location>
        <begin position="88"/>
        <end position="101"/>
    </location>
</feature>
<keyword evidence="3" id="KW-1185">Reference proteome</keyword>
<evidence type="ECO:0000313" key="3">
    <source>
        <dbReference type="Proteomes" id="UP000307440"/>
    </source>
</evidence>
<dbReference type="EMBL" id="ML210195">
    <property type="protein sequence ID" value="TFK24776.1"/>
    <property type="molecule type" value="Genomic_DNA"/>
</dbReference>
<dbReference type="OrthoDB" id="2688210at2759"/>
<dbReference type="STRING" id="230819.A0A5C3KW75"/>
<name>A0A5C3KW75_COPMA</name>
<proteinExistence type="predicted"/>
<evidence type="ECO:0000313" key="2">
    <source>
        <dbReference type="EMBL" id="TFK24776.1"/>
    </source>
</evidence>
<dbReference type="AlphaFoldDB" id="A0A5C3KW75"/>
<accession>A0A5C3KW75</accession>
<evidence type="ECO:0000256" key="1">
    <source>
        <dbReference type="SAM" id="MobiDB-lite"/>
    </source>
</evidence>